<dbReference type="OrthoDB" id="992115at2759"/>
<dbReference type="Gene3D" id="1.25.40.10">
    <property type="entry name" value="Tetratricopeptide repeat domain"/>
    <property type="match status" value="2"/>
</dbReference>
<dbReference type="NCBIfam" id="TIGR00756">
    <property type="entry name" value="PPR"/>
    <property type="match status" value="2"/>
</dbReference>
<reference evidence="3 4" key="1">
    <citation type="journal article" date="2018" name="Mol. Plant">
        <title>The genome of Artemisia annua provides insight into the evolution of Asteraceae family and artemisinin biosynthesis.</title>
        <authorList>
            <person name="Shen Q."/>
            <person name="Zhang L."/>
            <person name="Liao Z."/>
            <person name="Wang S."/>
            <person name="Yan T."/>
            <person name="Shi P."/>
            <person name="Liu M."/>
            <person name="Fu X."/>
            <person name="Pan Q."/>
            <person name="Wang Y."/>
            <person name="Lv Z."/>
            <person name="Lu X."/>
            <person name="Zhang F."/>
            <person name="Jiang W."/>
            <person name="Ma Y."/>
            <person name="Chen M."/>
            <person name="Hao X."/>
            <person name="Li L."/>
            <person name="Tang Y."/>
            <person name="Lv G."/>
            <person name="Zhou Y."/>
            <person name="Sun X."/>
            <person name="Brodelius P.E."/>
            <person name="Rose J.K.C."/>
            <person name="Tang K."/>
        </authorList>
    </citation>
    <scope>NUCLEOTIDE SEQUENCE [LARGE SCALE GENOMIC DNA]</scope>
    <source>
        <strain evidence="4">cv. Huhao1</strain>
        <tissue evidence="3">Leaf</tissue>
    </source>
</reference>
<keyword evidence="4" id="KW-1185">Reference proteome</keyword>
<evidence type="ECO:0000313" key="3">
    <source>
        <dbReference type="EMBL" id="PWA86302.1"/>
    </source>
</evidence>
<name>A0A2U1PKR2_ARTAN</name>
<evidence type="ECO:0000256" key="2">
    <source>
        <dbReference type="PROSITE-ProRule" id="PRU00708"/>
    </source>
</evidence>
<dbReference type="EMBL" id="PKPP01001033">
    <property type="protein sequence ID" value="PWA86302.1"/>
    <property type="molecule type" value="Genomic_DNA"/>
</dbReference>
<dbReference type="InterPro" id="IPR002885">
    <property type="entry name" value="PPR_rpt"/>
</dbReference>
<dbReference type="InterPro" id="IPR011990">
    <property type="entry name" value="TPR-like_helical_dom_sf"/>
</dbReference>
<dbReference type="PANTHER" id="PTHR47926">
    <property type="entry name" value="PENTATRICOPEPTIDE REPEAT-CONTAINING PROTEIN"/>
    <property type="match status" value="1"/>
</dbReference>
<dbReference type="InterPro" id="IPR046960">
    <property type="entry name" value="PPR_At4g14850-like_plant"/>
</dbReference>
<dbReference type="PROSITE" id="PS51375">
    <property type="entry name" value="PPR"/>
    <property type="match status" value="3"/>
</dbReference>
<dbReference type="Pfam" id="PF20431">
    <property type="entry name" value="E_motif"/>
    <property type="match status" value="1"/>
</dbReference>
<proteinExistence type="predicted"/>
<evidence type="ECO:0000256" key="1">
    <source>
        <dbReference type="ARBA" id="ARBA00022737"/>
    </source>
</evidence>
<gene>
    <name evidence="3" type="ORF">CTI12_AA140780</name>
</gene>
<dbReference type="PANTHER" id="PTHR47926:SF537">
    <property type="entry name" value="PENTACOTRIPEPTIDE-REPEAT REGION OF PRORP DOMAIN-CONTAINING PROTEIN"/>
    <property type="match status" value="1"/>
</dbReference>
<dbReference type="AlphaFoldDB" id="A0A2U1PKR2"/>
<dbReference type="Pfam" id="PF13041">
    <property type="entry name" value="PPR_2"/>
    <property type="match status" value="1"/>
</dbReference>
<evidence type="ECO:0000313" key="4">
    <source>
        <dbReference type="Proteomes" id="UP000245207"/>
    </source>
</evidence>
<dbReference type="Pfam" id="PF01535">
    <property type="entry name" value="PPR"/>
    <property type="match status" value="2"/>
</dbReference>
<feature type="repeat" description="PPR" evidence="2">
    <location>
        <begin position="230"/>
        <end position="260"/>
    </location>
</feature>
<dbReference type="FunFam" id="1.25.40.10:FF:000090">
    <property type="entry name" value="Pentatricopeptide repeat-containing protein, chloroplastic"/>
    <property type="match status" value="1"/>
</dbReference>
<comment type="caution">
    <text evidence="3">The sequence shown here is derived from an EMBL/GenBank/DDBJ whole genome shotgun (WGS) entry which is preliminary data.</text>
</comment>
<sequence>MKPIDSIRVFANWVSKNIVKFDDFTYVFVLGACARGGGTLWDGMQVHCRVIKHGFLSNVMLGTTLVHFYVKCGGFVSGRKVFDEMSERSVATWNSLISGYCARKEHARDGLFLFLEMLGGDCGVKVSDTTLVCVLSAVARVGCLETGVGVHGYTVKTVCDVESDVYLGTGLVDMYAKCGCLDSALDVFMSMGCKNVMTWTAMVSGFAVHGKGKQALKFFNDMIESGIVPNSVTFTSLLFACSQAGLLEEGLYLFHDMKTKFRIVPLSHHYGCIVDLLGRVGHLSEAYEFIISEKVEGDEVLWRSLLHACRVHNDIVMGERVAKILISIKPETSLEAYDNTEDYVALSNICASAGRWEDVAAVREVMIDKGMENKAAVSSVFS</sequence>
<feature type="repeat" description="PPR" evidence="2">
    <location>
        <begin position="195"/>
        <end position="229"/>
    </location>
</feature>
<organism evidence="3 4">
    <name type="scientific">Artemisia annua</name>
    <name type="common">Sweet wormwood</name>
    <dbReference type="NCBI Taxonomy" id="35608"/>
    <lineage>
        <taxon>Eukaryota</taxon>
        <taxon>Viridiplantae</taxon>
        <taxon>Streptophyta</taxon>
        <taxon>Embryophyta</taxon>
        <taxon>Tracheophyta</taxon>
        <taxon>Spermatophyta</taxon>
        <taxon>Magnoliopsida</taxon>
        <taxon>eudicotyledons</taxon>
        <taxon>Gunneridae</taxon>
        <taxon>Pentapetalae</taxon>
        <taxon>asterids</taxon>
        <taxon>campanulids</taxon>
        <taxon>Asterales</taxon>
        <taxon>Asteraceae</taxon>
        <taxon>Asteroideae</taxon>
        <taxon>Anthemideae</taxon>
        <taxon>Artemisiinae</taxon>
        <taxon>Artemisia</taxon>
    </lineage>
</organism>
<dbReference type="Proteomes" id="UP000245207">
    <property type="component" value="Unassembled WGS sequence"/>
</dbReference>
<keyword evidence="1" id="KW-0677">Repeat</keyword>
<dbReference type="STRING" id="35608.A0A2U1PKR2"/>
<dbReference type="GO" id="GO:0003723">
    <property type="term" value="F:RNA binding"/>
    <property type="evidence" value="ECO:0007669"/>
    <property type="project" value="InterPro"/>
</dbReference>
<feature type="repeat" description="PPR" evidence="2">
    <location>
        <begin position="89"/>
        <end position="124"/>
    </location>
</feature>
<protein>
    <submittedName>
        <fullName evidence="3">Editing factor</fullName>
    </submittedName>
</protein>
<dbReference type="InterPro" id="IPR046848">
    <property type="entry name" value="E_motif"/>
</dbReference>
<accession>A0A2U1PKR2</accession>
<dbReference type="GO" id="GO:0009451">
    <property type="term" value="P:RNA modification"/>
    <property type="evidence" value="ECO:0007669"/>
    <property type="project" value="InterPro"/>
</dbReference>